<evidence type="ECO:0000256" key="3">
    <source>
        <dbReference type="ARBA" id="ARBA00022771"/>
    </source>
</evidence>
<evidence type="ECO:0000256" key="1">
    <source>
        <dbReference type="ARBA" id="ARBA00004123"/>
    </source>
</evidence>
<dbReference type="GO" id="GO:0000122">
    <property type="term" value="P:negative regulation of transcription by RNA polymerase II"/>
    <property type="evidence" value="ECO:0007669"/>
    <property type="project" value="TreeGrafter"/>
</dbReference>
<proteinExistence type="predicted"/>
<dbReference type="GO" id="GO:0008270">
    <property type="term" value="F:zinc ion binding"/>
    <property type="evidence" value="ECO:0007669"/>
    <property type="project" value="UniProtKB-KW"/>
</dbReference>
<accession>A0A9D2Y0A5</accession>
<dbReference type="EMBL" id="JAAVVJ010000013">
    <property type="protein sequence ID" value="KAF7210454.1"/>
    <property type="molecule type" value="Genomic_DNA"/>
</dbReference>
<dbReference type="GO" id="GO:0005634">
    <property type="term" value="C:nucleus"/>
    <property type="evidence" value="ECO:0007669"/>
    <property type="project" value="UniProtKB-SubCell"/>
</dbReference>
<evidence type="ECO:0000256" key="4">
    <source>
        <dbReference type="ARBA" id="ARBA00022833"/>
    </source>
</evidence>
<keyword evidence="4" id="KW-0862">Zinc</keyword>
<dbReference type="Gene3D" id="3.30.50.10">
    <property type="entry name" value="Erythroid Transcription Factor GATA-1, subunit A"/>
    <property type="match status" value="1"/>
</dbReference>
<dbReference type="Proteomes" id="UP000822369">
    <property type="component" value="Chromosome 13"/>
</dbReference>
<sequence length="223" mass="24900">MADYSLAADWSTTFLDTGCETSSGFIAKVGSAPSESLLQSRCQLPADTSLPLLDRSPWLEDLSCQSFSSAYILPPPSPSLHELAPPPKSLTCSAPGLGSFYGNPFTPPSSAEQRECVSCRMNSASLWRSEHLCYTCSLHQQEDHDAPLLKPKRRSTVTRRSRTRCSNCETENTSLWRRSAAGEPVCNACGLYYKLHQVRRPLILKREEIQTRNRKVTSKRKMK</sequence>
<evidence type="ECO:0000313" key="9">
    <source>
        <dbReference type="EMBL" id="KAF7210454.1"/>
    </source>
</evidence>
<feature type="domain" description="GATA-type" evidence="8">
    <location>
        <begin position="110"/>
        <end position="160"/>
    </location>
</feature>
<gene>
    <name evidence="9" type="ORF">G4P62_014842</name>
</gene>
<evidence type="ECO:0000256" key="2">
    <source>
        <dbReference type="ARBA" id="ARBA00022723"/>
    </source>
</evidence>
<dbReference type="CDD" id="cd00202">
    <property type="entry name" value="ZnF_GATA"/>
    <property type="match status" value="1"/>
</dbReference>
<dbReference type="PROSITE" id="PS50114">
    <property type="entry name" value="GATA_ZN_FINGER_2"/>
    <property type="match status" value="2"/>
</dbReference>
<dbReference type="GO" id="GO:0045165">
    <property type="term" value="P:cell fate commitment"/>
    <property type="evidence" value="ECO:0007669"/>
    <property type="project" value="TreeGrafter"/>
</dbReference>
<dbReference type="InterPro" id="IPR000679">
    <property type="entry name" value="Znf_GATA"/>
</dbReference>
<dbReference type="GO" id="GO:0045944">
    <property type="term" value="P:positive regulation of transcription by RNA polymerase II"/>
    <property type="evidence" value="ECO:0007669"/>
    <property type="project" value="TreeGrafter"/>
</dbReference>
<dbReference type="PANTHER" id="PTHR10071">
    <property type="entry name" value="TRANSCRIPTION FACTOR GATA FAMILY MEMBER"/>
    <property type="match status" value="1"/>
</dbReference>
<evidence type="ECO:0000256" key="6">
    <source>
        <dbReference type="ARBA" id="ARBA00023242"/>
    </source>
</evidence>
<dbReference type="Pfam" id="PF00320">
    <property type="entry name" value="GATA"/>
    <property type="match status" value="1"/>
</dbReference>
<dbReference type="OrthoDB" id="8447325at2759"/>
<keyword evidence="3 7" id="KW-0863">Zinc-finger</keyword>
<dbReference type="SMART" id="SM00401">
    <property type="entry name" value="ZnF_GATA"/>
    <property type="match status" value="1"/>
</dbReference>
<dbReference type="PROSITE" id="PS00344">
    <property type="entry name" value="GATA_ZN_FINGER_1"/>
    <property type="match status" value="1"/>
</dbReference>
<keyword evidence="6" id="KW-0539">Nucleus</keyword>
<name>A0A9D2Y0A5_NOTFU</name>
<keyword evidence="5" id="KW-0010">Activator</keyword>
<organism evidence="9 10">
    <name type="scientific">Nothobranchius furzeri</name>
    <name type="common">Turquoise killifish</name>
    <dbReference type="NCBI Taxonomy" id="105023"/>
    <lineage>
        <taxon>Eukaryota</taxon>
        <taxon>Metazoa</taxon>
        <taxon>Chordata</taxon>
        <taxon>Craniata</taxon>
        <taxon>Vertebrata</taxon>
        <taxon>Euteleostomi</taxon>
        <taxon>Actinopterygii</taxon>
        <taxon>Neopterygii</taxon>
        <taxon>Teleostei</taxon>
        <taxon>Neoteleostei</taxon>
        <taxon>Acanthomorphata</taxon>
        <taxon>Ovalentaria</taxon>
        <taxon>Atherinomorphae</taxon>
        <taxon>Cyprinodontiformes</taxon>
        <taxon>Nothobranchiidae</taxon>
        <taxon>Nothobranchius</taxon>
    </lineage>
</organism>
<dbReference type="PANTHER" id="PTHR10071:SF281">
    <property type="entry name" value="BOX A-BINDING FACTOR-RELATED"/>
    <property type="match status" value="1"/>
</dbReference>
<protein>
    <submittedName>
        <fullName evidence="9">Transcript variant X2</fullName>
    </submittedName>
</protein>
<evidence type="ECO:0000259" key="8">
    <source>
        <dbReference type="PROSITE" id="PS50114"/>
    </source>
</evidence>
<dbReference type="PRINTS" id="PR00619">
    <property type="entry name" value="GATAZNFINGER"/>
</dbReference>
<dbReference type="InterPro" id="IPR039355">
    <property type="entry name" value="Transcription_factor_GATA"/>
</dbReference>
<evidence type="ECO:0000256" key="7">
    <source>
        <dbReference type="PROSITE-ProRule" id="PRU00094"/>
    </source>
</evidence>
<dbReference type="SUPFAM" id="SSF57716">
    <property type="entry name" value="Glucocorticoid receptor-like (DNA-binding domain)"/>
    <property type="match status" value="1"/>
</dbReference>
<dbReference type="GO" id="GO:0000978">
    <property type="term" value="F:RNA polymerase II cis-regulatory region sequence-specific DNA binding"/>
    <property type="evidence" value="ECO:0007669"/>
    <property type="project" value="TreeGrafter"/>
</dbReference>
<reference evidence="9" key="1">
    <citation type="submission" date="2020-03" db="EMBL/GenBank/DDBJ databases">
        <title>Intra-Species Differences in Population Size shape Life History and Genome Evolution.</title>
        <authorList>
            <person name="Willemsen D."/>
            <person name="Cui R."/>
            <person name="Valenzano D.R."/>
        </authorList>
    </citation>
    <scope>NUCLEOTIDE SEQUENCE</scope>
    <source>
        <strain evidence="9">GRZ</strain>
        <tissue evidence="9">Whole</tissue>
    </source>
</reference>
<evidence type="ECO:0000256" key="5">
    <source>
        <dbReference type="ARBA" id="ARBA00023159"/>
    </source>
</evidence>
<dbReference type="GO" id="GO:0000981">
    <property type="term" value="F:DNA-binding transcription factor activity, RNA polymerase II-specific"/>
    <property type="evidence" value="ECO:0007669"/>
    <property type="project" value="TreeGrafter"/>
</dbReference>
<comment type="caution">
    <text evidence="9">The sequence shown here is derived from an EMBL/GenBank/DDBJ whole genome shotgun (WGS) entry which is preliminary data.</text>
</comment>
<dbReference type="FunFam" id="3.30.50.10:FF:000002">
    <property type="entry name" value="Gata transcription factor gatad"/>
    <property type="match status" value="1"/>
</dbReference>
<evidence type="ECO:0000313" key="10">
    <source>
        <dbReference type="Proteomes" id="UP000822369"/>
    </source>
</evidence>
<comment type="subcellular location">
    <subcellularLocation>
        <location evidence="1">Nucleus</location>
    </subcellularLocation>
</comment>
<feature type="domain" description="GATA-type" evidence="8">
    <location>
        <begin position="159"/>
        <end position="212"/>
    </location>
</feature>
<keyword evidence="2" id="KW-0479">Metal-binding</keyword>
<dbReference type="InterPro" id="IPR013088">
    <property type="entry name" value="Znf_NHR/GATA"/>
</dbReference>
<dbReference type="AlphaFoldDB" id="A0A9D2Y0A5"/>